<dbReference type="EnsemblPlants" id="LPERR02G14570.1">
    <property type="protein sequence ID" value="LPERR02G14570.1"/>
    <property type="gene ID" value="LPERR02G14570"/>
</dbReference>
<dbReference type="InterPro" id="IPR046336">
    <property type="entry name" value="Lon_prtase_N_sf"/>
</dbReference>
<dbReference type="SUPFAM" id="SSF88697">
    <property type="entry name" value="PUA domain-like"/>
    <property type="match status" value="1"/>
</dbReference>
<feature type="region of interest" description="Disordered" evidence="1">
    <location>
        <begin position="14"/>
        <end position="37"/>
    </location>
</feature>
<dbReference type="AlphaFoldDB" id="A0A0D9VGE5"/>
<dbReference type="eggNOG" id="ENOG502QQCS">
    <property type="taxonomic scope" value="Eukaryota"/>
</dbReference>
<dbReference type="Proteomes" id="UP000032180">
    <property type="component" value="Chromosome 2"/>
</dbReference>
<dbReference type="Gramene" id="LPERR02G14570.1">
    <property type="protein sequence ID" value="LPERR02G14570.1"/>
    <property type="gene ID" value="LPERR02G14570"/>
</dbReference>
<dbReference type="Pfam" id="PF02190">
    <property type="entry name" value="LON_substr_bdg"/>
    <property type="match status" value="1"/>
</dbReference>
<evidence type="ECO:0000259" key="2">
    <source>
        <dbReference type="PROSITE" id="PS51787"/>
    </source>
</evidence>
<dbReference type="PROSITE" id="PS51787">
    <property type="entry name" value="LON_N"/>
    <property type="match status" value="1"/>
</dbReference>
<reference evidence="3 4" key="1">
    <citation type="submission" date="2012-08" db="EMBL/GenBank/DDBJ databases">
        <title>Oryza genome evolution.</title>
        <authorList>
            <person name="Wing R.A."/>
        </authorList>
    </citation>
    <scope>NUCLEOTIDE SEQUENCE</scope>
</reference>
<protein>
    <recommendedName>
        <fullName evidence="2">Lon N-terminal domain-containing protein</fullName>
    </recommendedName>
</protein>
<reference evidence="3" key="3">
    <citation type="submission" date="2015-04" db="UniProtKB">
        <authorList>
            <consortium name="EnsemblPlants"/>
        </authorList>
    </citation>
    <scope>IDENTIFICATION</scope>
</reference>
<name>A0A0D9VGE5_9ORYZ</name>
<dbReference type="PANTHER" id="PTHR46732:SF5">
    <property type="entry name" value="ATP-DEPENDENT PROTEASE LA (LON) DOMAIN PROTEIN"/>
    <property type="match status" value="1"/>
</dbReference>
<proteinExistence type="predicted"/>
<sequence>MAASALLRLLFPSARGPRHHHPGARPSSPASPHWCATHGRRRQPRAARCSSSTSPEPEPASLDLPLLPFQPAEVLIPSECKTLHLYEARYLALLEEALYRKNNSFVHFVLDPVVSGSPKASFAVRHGCLVQIESVERLDVGAFVSIRGVCRVNIMNLSQMEPYLRGDVSPIMDMPCEGIELGLKISKLRESMCNLHSLQMKLKVPEDEPLQTNIKASLLWSEREIFEEYNEAFIPDLPERLSFAAYQTVSGMSDSELLTLQKYKLQAMDSTNTLERLDGGIEYVEHNIGMIAARLAIQNI</sequence>
<organism evidence="3 4">
    <name type="scientific">Leersia perrieri</name>
    <dbReference type="NCBI Taxonomy" id="77586"/>
    <lineage>
        <taxon>Eukaryota</taxon>
        <taxon>Viridiplantae</taxon>
        <taxon>Streptophyta</taxon>
        <taxon>Embryophyta</taxon>
        <taxon>Tracheophyta</taxon>
        <taxon>Spermatophyta</taxon>
        <taxon>Magnoliopsida</taxon>
        <taxon>Liliopsida</taxon>
        <taxon>Poales</taxon>
        <taxon>Poaceae</taxon>
        <taxon>BOP clade</taxon>
        <taxon>Oryzoideae</taxon>
        <taxon>Oryzeae</taxon>
        <taxon>Oryzinae</taxon>
        <taxon>Leersia</taxon>
    </lineage>
</organism>
<evidence type="ECO:0000256" key="1">
    <source>
        <dbReference type="SAM" id="MobiDB-lite"/>
    </source>
</evidence>
<dbReference type="HOGENOM" id="CLU_067949_0_0_1"/>
<feature type="domain" description="Lon N-terminal" evidence="2">
    <location>
        <begin position="64"/>
        <end position="288"/>
    </location>
</feature>
<evidence type="ECO:0000313" key="3">
    <source>
        <dbReference type="EnsemblPlants" id="LPERR02G14570.1"/>
    </source>
</evidence>
<dbReference type="STRING" id="77586.A0A0D9VGE5"/>
<keyword evidence="4" id="KW-1185">Reference proteome</keyword>
<accession>A0A0D9VGE5</accession>
<dbReference type="InterPro" id="IPR003111">
    <property type="entry name" value="Lon_prtase_N"/>
</dbReference>
<dbReference type="InterPro" id="IPR015947">
    <property type="entry name" value="PUA-like_sf"/>
</dbReference>
<dbReference type="PANTHER" id="PTHR46732">
    <property type="entry name" value="ATP-DEPENDENT PROTEASE LA (LON) DOMAIN PROTEIN"/>
    <property type="match status" value="1"/>
</dbReference>
<evidence type="ECO:0000313" key="4">
    <source>
        <dbReference type="Proteomes" id="UP000032180"/>
    </source>
</evidence>
<dbReference type="Gene3D" id="2.30.130.40">
    <property type="entry name" value="LON domain-like"/>
    <property type="match status" value="1"/>
</dbReference>
<reference evidence="4" key="2">
    <citation type="submission" date="2013-12" db="EMBL/GenBank/DDBJ databases">
        <authorList>
            <person name="Yu Y."/>
            <person name="Lee S."/>
            <person name="de Baynast K."/>
            <person name="Wissotski M."/>
            <person name="Liu L."/>
            <person name="Talag J."/>
            <person name="Goicoechea J."/>
            <person name="Angelova A."/>
            <person name="Jetty R."/>
            <person name="Kudrna D."/>
            <person name="Golser W."/>
            <person name="Rivera L."/>
            <person name="Zhang J."/>
            <person name="Wing R."/>
        </authorList>
    </citation>
    <scope>NUCLEOTIDE SEQUENCE</scope>
</reference>